<keyword evidence="1" id="KW-0732">Signal</keyword>
<feature type="chain" id="PRO_5034034318" description="SET domain-containing protein" evidence="1">
    <location>
        <begin position="23"/>
        <end position="254"/>
    </location>
</feature>
<dbReference type="PROSITE" id="PS50280">
    <property type="entry name" value="SET"/>
    <property type="match status" value="1"/>
</dbReference>
<dbReference type="PANTHER" id="PTHR47332">
    <property type="entry name" value="SET DOMAIN-CONTAINING PROTEIN 5"/>
    <property type="match status" value="1"/>
</dbReference>
<protein>
    <recommendedName>
        <fullName evidence="2">SET domain-containing protein</fullName>
    </recommendedName>
</protein>
<proteinExistence type="predicted"/>
<reference evidence="3" key="1">
    <citation type="journal article" date="2020" name="Phytopathology">
        <title>Genome Sequence Resources of Colletotrichum truncatum, C. plurivorum, C. musicola, and C. sojae: Four Species Pathogenic to Soybean (Glycine max).</title>
        <authorList>
            <person name="Rogerio F."/>
            <person name="Boufleur T.R."/>
            <person name="Ciampi-Guillardi M."/>
            <person name="Sukno S.A."/>
            <person name="Thon M.R."/>
            <person name="Massola Junior N.S."/>
            <person name="Baroncelli R."/>
        </authorList>
    </citation>
    <scope>NUCLEOTIDE SEQUENCE</scope>
    <source>
        <strain evidence="3">LFN0074</strain>
    </source>
</reference>
<dbReference type="InterPro" id="IPR046341">
    <property type="entry name" value="SET_dom_sf"/>
</dbReference>
<gene>
    <name evidence="3" type="ORF">CMUS01_12894</name>
</gene>
<sequence length="254" mass="27684">MAPSVRILPFLILASFRAVASTLPECRWDAAGPLSAQGQPQCLDPFIPATEGILSKEIWTHPPRCVSSKKSPAGKSKPAYCLFTSAPLRGYSGISIITTPEIAADAFSSEALEDLYDFWRWEEGVFNLGPIWDARGPSYAVKDIPGKGKGVVARRDIGKGEVFMLDYPVVLAHRGLLDSLGPDYRQRFLTAAIEQLPEKARSKVMALARISADEANYAEDILTTNACGVFMGDTESHIGLFPEVSRINHACNAR</sequence>
<dbReference type="OrthoDB" id="438641at2759"/>
<evidence type="ECO:0000313" key="3">
    <source>
        <dbReference type="EMBL" id="KAF6813170.1"/>
    </source>
</evidence>
<name>A0A8H6MYS6_9PEZI</name>
<dbReference type="InterPro" id="IPR001214">
    <property type="entry name" value="SET_dom"/>
</dbReference>
<dbReference type="Gene3D" id="2.170.270.10">
    <property type="entry name" value="SET domain"/>
    <property type="match status" value="1"/>
</dbReference>
<dbReference type="PANTHER" id="PTHR47332:SF6">
    <property type="entry name" value="SET DOMAIN-CONTAINING PROTEIN"/>
    <property type="match status" value="1"/>
</dbReference>
<accession>A0A8H6MYS6</accession>
<dbReference type="AlphaFoldDB" id="A0A8H6MYS6"/>
<comment type="caution">
    <text evidence="3">The sequence shown here is derived from an EMBL/GenBank/DDBJ whole genome shotgun (WGS) entry which is preliminary data.</text>
</comment>
<dbReference type="Proteomes" id="UP000639643">
    <property type="component" value="Unassembled WGS sequence"/>
</dbReference>
<dbReference type="InterPro" id="IPR053185">
    <property type="entry name" value="SET_domain_protein"/>
</dbReference>
<keyword evidence="4" id="KW-1185">Reference proteome</keyword>
<feature type="domain" description="SET" evidence="2">
    <location>
        <begin position="137"/>
        <end position="254"/>
    </location>
</feature>
<evidence type="ECO:0000256" key="1">
    <source>
        <dbReference type="SAM" id="SignalP"/>
    </source>
</evidence>
<feature type="signal peptide" evidence="1">
    <location>
        <begin position="1"/>
        <end position="22"/>
    </location>
</feature>
<organism evidence="3 4">
    <name type="scientific">Colletotrichum musicola</name>
    <dbReference type="NCBI Taxonomy" id="2175873"/>
    <lineage>
        <taxon>Eukaryota</taxon>
        <taxon>Fungi</taxon>
        <taxon>Dikarya</taxon>
        <taxon>Ascomycota</taxon>
        <taxon>Pezizomycotina</taxon>
        <taxon>Sordariomycetes</taxon>
        <taxon>Hypocreomycetidae</taxon>
        <taxon>Glomerellales</taxon>
        <taxon>Glomerellaceae</taxon>
        <taxon>Colletotrichum</taxon>
        <taxon>Colletotrichum orchidearum species complex</taxon>
    </lineage>
</organism>
<dbReference type="EMBL" id="WIGM01000765">
    <property type="protein sequence ID" value="KAF6813170.1"/>
    <property type="molecule type" value="Genomic_DNA"/>
</dbReference>
<evidence type="ECO:0000313" key="4">
    <source>
        <dbReference type="Proteomes" id="UP000639643"/>
    </source>
</evidence>
<evidence type="ECO:0000259" key="2">
    <source>
        <dbReference type="PROSITE" id="PS50280"/>
    </source>
</evidence>
<dbReference type="SUPFAM" id="SSF82199">
    <property type="entry name" value="SET domain"/>
    <property type="match status" value="1"/>
</dbReference>